<dbReference type="InterPro" id="IPR003004">
    <property type="entry name" value="GspF/PilC"/>
</dbReference>
<name>A0A7X0EFT2_9PROT</name>
<evidence type="ECO:0000256" key="2">
    <source>
        <dbReference type="ARBA" id="ARBA00004651"/>
    </source>
</evidence>
<evidence type="ECO:0000256" key="5">
    <source>
        <dbReference type="ARBA" id="ARBA00022475"/>
    </source>
</evidence>
<reference evidence="13 14" key="1">
    <citation type="submission" date="2020-08" db="EMBL/GenBank/DDBJ databases">
        <title>Genomic Encyclopedia of Type Strains, Phase IV (KMG-IV): sequencing the most valuable type-strain genomes for metagenomic binning, comparative biology and taxonomic classification.</title>
        <authorList>
            <person name="Goeker M."/>
        </authorList>
    </citation>
    <scope>NUCLEOTIDE SEQUENCE [LARGE SCALE GENOMIC DNA]</scope>
    <source>
        <strain evidence="13 14">DSM 22198</strain>
    </source>
</reference>
<feature type="transmembrane region" description="Helical" evidence="11">
    <location>
        <begin position="218"/>
        <end position="237"/>
    </location>
</feature>
<keyword evidence="8 11" id="KW-0472">Membrane</keyword>
<dbReference type="PANTHER" id="PTHR30012">
    <property type="entry name" value="GENERAL SECRETION PATHWAY PROTEIN"/>
    <property type="match status" value="1"/>
</dbReference>
<feature type="transmembrane region" description="Helical" evidence="11">
    <location>
        <begin position="164"/>
        <end position="187"/>
    </location>
</feature>
<comment type="similarity">
    <text evidence="3 10">Belongs to the GSP F family.</text>
</comment>
<gene>
    <name evidence="13" type="ORF">FHS74_003950</name>
</gene>
<evidence type="ECO:0000256" key="1">
    <source>
        <dbReference type="ARBA" id="ARBA00002684"/>
    </source>
</evidence>
<dbReference type="EMBL" id="JACIIZ010000011">
    <property type="protein sequence ID" value="MBB6253381.1"/>
    <property type="molecule type" value="Genomic_DNA"/>
</dbReference>
<keyword evidence="14" id="KW-1185">Reference proteome</keyword>
<evidence type="ECO:0000256" key="4">
    <source>
        <dbReference type="ARBA" id="ARBA00022448"/>
    </source>
</evidence>
<feature type="transmembrane region" description="Helical" evidence="11">
    <location>
        <begin position="365"/>
        <end position="392"/>
    </location>
</feature>
<dbReference type="GO" id="GO:0015628">
    <property type="term" value="P:protein secretion by the type II secretion system"/>
    <property type="evidence" value="ECO:0007669"/>
    <property type="project" value="TreeGrafter"/>
</dbReference>
<keyword evidence="7 11" id="KW-1133">Transmembrane helix</keyword>
<sequence>MVRYVFKAVSAEGRRSQGGLDAVDDAGAVDQLLQRGLTPLTLKAEATGRRWRRSADLTRGERLSFIRDLANLAAAGFALEPALGLVGDQMPRAAAMELVAGLRQRVRAGETLGRAMAAYSTVFPPEFLGLVTAGEQGGSLAEALGHLSALEEARSHFRQRLVSAMIYPALIALLTLAALGVMAGYVLPQFQDLFAGSKAKLPTATLAVLAVGDFLGRYGPLFLAAATGGILIFLRALKYREVRARVDRLVLSLGPLGRLVRDAQLALYTRTLASLLSGGVPLAPALATASACLGNHALAAASDRVRLRVRGGESLSHATGAEPLFPRRLVRLLAMAEQTASLPRALLDLSQVLERERGMALDRALSLLTPVLTLILGGMVGAIFAALISGIMSLNDIAI</sequence>
<evidence type="ECO:0000313" key="14">
    <source>
        <dbReference type="Proteomes" id="UP000539175"/>
    </source>
</evidence>
<evidence type="ECO:0000259" key="12">
    <source>
        <dbReference type="Pfam" id="PF00482"/>
    </source>
</evidence>
<feature type="domain" description="Type II secretion system protein GspF" evidence="12">
    <location>
        <begin position="269"/>
        <end position="388"/>
    </location>
</feature>
<evidence type="ECO:0000313" key="13">
    <source>
        <dbReference type="EMBL" id="MBB6253381.1"/>
    </source>
</evidence>
<dbReference type="PRINTS" id="PR00812">
    <property type="entry name" value="BCTERIALGSPF"/>
</dbReference>
<comment type="function">
    <text evidence="1">Component of the type II secretion system inner membrane complex required for the energy-dependent secretion of extracellular factors such as proteases and toxins from the periplasm.</text>
</comment>
<dbReference type="Pfam" id="PF00482">
    <property type="entry name" value="T2SSF"/>
    <property type="match status" value="2"/>
</dbReference>
<dbReference type="RefSeq" id="WP_184803775.1">
    <property type="nucleotide sequence ID" value="NZ_JACIIZ010000011.1"/>
</dbReference>
<dbReference type="Proteomes" id="UP000539175">
    <property type="component" value="Unassembled WGS sequence"/>
</dbReference>
<dbReference type="GO" id="GO:0005886">
    <property type="term" value="C:plasma membrane"/>
    <property type="evidence" value="ECO:0007669"/>
    <property type="project" value="UniProtKB-SubCell"/>
</dbReference>
<dbReference type="PROSITE" id="PS00874">
    <property type="entry name" value="T2SP_F"/>
    <property type="match status" value="1"/>
</dbReference>
<comment type="subcellular location">
    <subcellularLocation>
        <location evidence="10">Cell inner membrane</location>
        <topology evidence="10">Multi-pass membrane protein</topology>
    </subcellularLocation>
    <subcellularLocation>
        <location evidence="2">Cell membrane</location>
        <topology evidence="2">Multi-pass membrane protein</topology>
    </subcellularLocation>
</comment>
<organism evidence="13 14">
    <name type="scientific">Nitrospirillum iridis</name>
    <dbReference type="NCBI Taxonomy" id="765888"/>
    <lineage>
        <taxon>Bacteria</taxon>
        <taxon>Pseudomonadati</taxon>
        <taxon>Pseudomonadota</taxon>
        <taxon>Alphaproteobacteria</taxon>
        <taxon>Rhodospirillales</taxon>
        <taxon>Azospirillaceae</taxon>
        <taxon>Nitrospirillum</taxon>
    </lineage>
</organism>
<dbReference type="AlphaFoldDB" id="A0A7X0EFT2"/>
<dbReference type="Gene3D" id="1.20.81.30">
    <property type="entry name" value="Type II secretion system (T2SS), domain F"/>
    <property type="match status" value="2"/>
</dbReference>
<evidence type="ECO:0000256" key="11">
    <source>
        <dbReference type="SAM" id="Phobius"/>
    </source>
</evidence>
<evidence type="ECO:0000256" key="6">
    <source>
        <dbReference type="ARBA" id="ARBA00022692"/>
    </source>
</evidence>
<feature type="domain" description="Type II secretion system protein GspF" evidence="12">
    <location>
        <begin position="65"/>
        <end position="188"/>
    </location>
</feature>
<evidence type="ECO:0000256" key="3">
    <source>
        <dbReference type="ARBA" id="ARBA00005745"/>
    </source>
</evidence>
<dbReference type="InterPro" id="IPR042094">
    <property type="entry name" value="T2SS_GspF_sf"/>
</dbReference>
<proteinExistence type="inferred from homology"/>
<evidence type="ECO:0000256" key="7">
    <source>
        <dbReference type="ARBA" id="ARBA00022989"/>
    </source>
</evidence>
<dbReference type="InterPro" id="IPR001992">
    <property type="entry name" value="T2SS_GspF/T4SS_PilC_CS"/>
</dbReference>
<accession>A0A7X0EFT2</accession>
<evidence type="ECO:0000256" key="9">
    <source>
        <dbReference type="ARBA" id="ARBA00030750"/>
    </source>
</evidence>
<dbReference type="InterPro" id="IPR018076">
    <property type="entry name" value="T2SS_GspF_dom"/>
</dbReference>
<protein>
    <recommendedName>
        <fullName evidence="9">General secretion pathway protein F</fullName>
    </recommendedName>
</protein>
<keyword evidence="4 10" id="KW-0813">Transport</keyword>
<comment type="caution">
    <text evidence="13">The sequence shown here is derived from an EMBL/GenBank/DDBJ whole genome shotgun (WGS) entry which is preliminary data.</text>
</comment>
<keyword evidence="6 10" id="KW-0812">Transmembrane</keyword>
<dbReference type="PANTHER" id="PTHR30012:SF0">
    <property type="entry name" value="TYPE II SECRETION SYSTEM PROTEIN F-RELATED"/>
    <property type="match status" value="1"/>
</dbReference>
<evidence type="ECO:0000256" key="10">
    <source>
        <dbReference type="RuleBase" id="RU003923"/>
    </source>
</evidence>
<keyword evidence="5" id="KW-1003">Cell membrane</keyword>
<evidence type="ECO:0000256" key="8">
    <source>
        <dbReference type="ARBA" id="ARBA00023136"/>
    </source>
</evidence>